<accession>A0AAD1VLC4</accession>
<proteinExistence type="predicted"/>
<evidence type="ECO:0000256" key="1">
    <source>
        <dbReference type="SAM" id="MobiDB-lite"/>
    </source>
</evidence>
<evidence type="ECO:0000313" key="2">
    <source>
        <dbReference type="EMBL" id="CAH2221912.1"/>
    </source>
</evidence>
<organism evidence="2 3">
    <name type="scientific">Pelobates cultripes</name>
    <name type="common">Western spadefoot toad</name>
    <dbReference type="NCBI Taxonomy" id="61616"/>
    <lineage>
        <taxon>Eukaryota</taxon>
        <taxon>Metazoa</taxon>
        <taxon>Chordata</taxon>
        <taxon>Craniata</taxon>
        <taxon>Vertebrata</taxon>
        <taxon>Euteleostomi</taxon>
        <taxon>Amphibia</taxon>
        <taxon>Batrachia</taxon>
        <taxon>Anura</taxon>
        <taxon>Pelobatoidea</taxon>
        <taxon>Pelobatidae</taxon>
        <taxon>Pelobates</taxon>
    </lineage>
</organism>
<protein>
    <submittedName>
        <fullName evidence="2">Uncharacterized protein</fullName>
    </submittedName>
</protein>
<name>A0AAD1VLC4_PELCU</name>
<feature type="region of interest" description="Disordered" evidence="1">
    <location>
        <begin position="153"/>
        <end position="177"/>
    </location>
</feature>
<gene>
    <name evidence="2" type="ORF">PECUL_23A051190</name>
</gene>
<reference evidence="2" key="1">
    <citation type="submission" date="2022-03" db="EMBL/GenBank/DDBJ databases">
        <authorList>
            <person name="Alioto T."/>
            <person name="Alioto T."/>
            <person name="Gomez Garrido J."/>
        </authorList>
    </citation>
    <scope>NUCLEOTIDE SEQUENCE</scope>
</reference>
<dbReference type="Proteomes" id="UP001295444">
    <property type="component" value="Chromosome 01"/>
</dbReference>
<keyword evidence="3" id="KW-1185">Reference proteome</keyword>
<evidence type="ECO:0000313" key="3">
    <source>
        <dbReference type="Proteomes" id="UP001295444"/>
    </source>
</evidence>
<dbReference type="AlphaFoldDB" id="A0AAD1VLC4"/>
<dbReference type="EMBL" id="OW240912">
    <property type="protein sequence ID" value="CAH2221912.1"/>
    <property type="molecule type" value="Genomic_DNA"/>
</dbReference>
<sequence length="177" mass="20430">MSRWKVRGESRVQDILEGGKIKQFPILQRELQLPARDIFLYLRIKNIVHSHIQLCTTHSSKPHLTLKQALFHKQIKPLSACYNALVTSVAPDKPTYMNLWEEDIGLQISKTEWLMALETTKKASQSLTLWEAYCKFKVIKLNETWTACQTRITGSTPTHTEPTQKGHESHHNQKSPK</sequence>
<feature type="compositionally biased region" description="Basic and acidic residues" evidence="1">
    <location>
        <begin position="162"/>
        <end position="171"/>
    </location>
</feature>